<gene>
    <name evidence="1" type="ORF">CLUP02_08476</name>
</gene>
<evidence type="ECO:0000313" key="2">
    <source>
        <dbReference type="Proteomes" id="UP000830671"/>
    </source>
</evidence>
<sequence>MVALDWMLPLPLHREAIGRTQDGRLFGALNVSQKEWTAPPHHRYYGSPAVATTAR</sequence>
<dbReference type="RefSeq" id="XP_049144608.1">
    <property type="nucleotide sequence ID" value="XM_049287465.1"/>
</dbReference>
<dbReference type="Proteomes" id="UP000830671">
    <property type="component" value="Chromosome 4"/>
</dbReference>
<name>A0A9Q8WH25_9PEZI</name>
<dbReference type="GeneID" id="73342475"/>
<keyword evidence="2" id="KW-1185">Reference proteome</keyword>
<organism evidence="1 2">
    <name type="scientific">Colletotrichum lupini</name>
    <dbReference type="NCBI Taxonomy" id="145971"/>
    <lineage>
        <taxon>Eukaryota</taxon>
        <taxon>Fungi</taxon>
        <taxon>Dikarya</taxon>
        <taxon>Ascomycota</taxon>
        <taxon>Pezizomycotina</taxon>
        <taxon>Sordariomycetes</taxon>
        <taxon>Hypocreomycetidae</taxon>
        <taxon>Glomerellales</taxon>
        <taxon>Glomerellaceae</taxon>
        <taxon>Colletotrichum</taxon>
        <taxon>Colletotrichum acutatum species complex</taxon>
    </lineage>
</organism>
<reference evidence="1" key="1">
    <citation type="journal article" date="2021" name="Mol. Plant Microbe Interact.">
        <title>Complete Genome Sequence of the Plant-Pathogenic Fungus Colletotrichum lupini.</title>
        <authorList>
            <person name="Baroncelli R."/>
            <person name="Pensec F."/>
            <person name="Da Lio D."/>
            <person name="Boufleur T."/>
            <person name="Vicente I."/>
            <person name="Sarrocco S."/>
            <person name="Picot A."/>
            <person name="Baraldi E."/>
            <person name="Sukno S."/>
            <person name="Thon M."/>
            <person name="Le Floch G."/>
        </authorList>
    </citation>
    <scope>NUCLEOTIDE SEQUENCE</scope>
    <source>
        <strain evidence="1">IMI 504893</strain>
    </source>
</reference>
<accession>A0A9Q8WH25</accession>
<proteinExistence type="predicted"/>
<protein>
    <submittedName>
        <fullName evidence="1">Uncharacterized protein</fullName>
    </submittedName>
</protein>
<dbReference type="AlphaFoldDB" id="A0A9Q8WH25"/>
<dbReference type="KEGG" id="clup:CLUP02_08476"/>
<dbReference type="EMBL" id="CP019476">
    <property type="protein sequence ID" value="UQC82986.1"/>
    <property type="molecule type" value="Genomic_DNA"/>
</dbReference>
<evidence type="ECO:0000313" key="1">
    <source>
        <dbReference type="EMBL" id="UQC82986.1"/>
    </source>
</evidence>